<dbReference type="PANTHER" id="PTHR11439">
    <property type="entry name" value="GAG-POL-RELATED RETROTRANSPOSON"/>
    <property type="match status" value="1"/>
</dbReference>
<organism evidence="2 3">
    <name type="scientific">Symbiodinium natans</name>
    <dbReference type="NCBI Taxonomy" id="878477"/>
    <lineage>
        <taxon>Eukaryota</taxon>
        <taxon>Sar</taxon>
        <taxon>Alveolata</taxon>
        <taxon>Dinophyceae</taxon>
        <taxon>Suessiales</taxon>
        <taxon>Symbiodiniaceae</taxon>
        <taxon>Symbiodinium</taxon>
    </lineage>
</organism>
<sequence>MLTTFSQLEPMQECVKAKYRCTISFLKQPGDEINFLKRKRKWALNDVLAIMPTPKHVEGLAVLLGVCAQRPKDSPLPAGGTLPLWTQLAPLDDVRSGIYRKCIGVLLYVSSDYPAAQFGIKTLSSMCGKPNEDAWRCLRHLVNYMFFHENHITCLRTEGKGTGLVVRHDTHTLEVFADADWSGNRSTRKSTSAGCIAFDGMVVHTFSRSQSCVSLSSGESEYIACVSATCDGIFLRSALQHILRTDVSMHLFTDSSAARGILGRQGCGRLRHISGRLLWLQDFLFKWKKASLHAVPTLTNPADLFTKSLSGARVRTLSHILGIRDSHDGFSLVETTEFEERQRREQAKKFLRAVRSAGRGNAEALQLLALLVQVMGNKATDVEDSSPWISFVFVVVATVCIAFLLGRASVNLNFASLLEWLRFEATEAQQPLLAEAPALAENLDVLSDDSRESLGLQRYSPRTRAEILGRSPPVTPSESEFESEQPDSEPVGDAATIPVIPAGQTANMQQPALLQDDDILRVREDADVWIASRSGIRFHLLSECDGLRRARQVRSFLVSMTCVTRASCGLESLRVASTLHDWPPCTTFCMCMANNCQIPCFRSFQSPSRMMIRK</sequence>
<dbReference type="OrthoDB" id="423118at2759"/>
<name>A0A812H2B8_9DINO</name>
<dbReference type="CDD" id="cd09272">
    <property type="entry name" value="RNase_HI_RT_Ty1"/>
    <property type="match status" value="1"/>
</dbReference>
<proteinExistence type="predicted"/>
<dbReference type="Proteomes" id="UP000604046">
    <property type="component" value="Unassembled WGS sequence"/>
</dbReference>
<dbReference type="EMBL" id="CAJNDS010000059">
    <property type="protein sequence ID" value="CAE6938586.1"/>
    <property type="molecule type" value="Genomic_DNA"/>
</dbReference>
<dbReference type="AlphaFoldDB" id="A0A812H2B8"/>
<evidence type="ECO:0000256" key="1">
    <source>
        <dbReference type="SAM" id="MobiDB-lite"/>
    </source>
</evidence>
<feature type="region of interest" description="Disordered" evidence="1">
    <location>
        <begin position="467"/>
        <end position="495"/>
    </location>
</feature>
<comment type="caution">
    <text evidence="2">The sequence shown here is derived from an EMBL/GenBank/DDBJ whole genome shotgun (WGS) entry which is preliminary data.</text>
</comment>
<accession>A0A812H2B8</accession>
<evidence type="ECO:0008006" key="4">
    <source>
        <dbReference type="Google" id="ProtNLM"/>
    </source>
</evidence>
<protein>
    <recommendedName>
        <fullName evidence="4">Copia protein</fullName>
    </recommendedName>
</protein>
<dbReference type="PANTHER" id="PTHR11439:SF467">
    <property type="entry name" value="INTEGRASE CATALYTIC DOMAIN-CONTAINING PROTEIN"/>
    <property type="match status" value="1"/>
</dbReference>
<keyword evidence="3" id="KW-1185">Reference proteome</keyword>
<evidence type="ECO:0000313" key="2">
    <source>
        <dbReference type="EMBL" id="CAE6938586.1"/>
    </source>
</evidence>
<gene>
    <name evidence="2" type="ORF">SNAT2548_LOCUS1120</name>
</gene>
<reference evidence="2" key="1">
    <citation type="submission" date="2021-02" db="EMBL/GenBank/DDBJ databases">
        <authorList>
            <person name="Dougan E. K."/>
            <person name="Rhodes N."/>
            <person name="Thang M."/>
            <person name="Chan C."/>
        </authorList>
    </citation>
    <scope>NUCLEOTIDE SEQUENCE</scope>
</reference>
<evidence type="ECO:0000313" key="3">
    <source>
        <dbReference type="Proteomes" id="UP000604046"/>
    </source>
</evidence>